<dbReference type="OrthoDB" id="414175at2759"/>
<proteinExistence type="inferred from homology"/>
<keyword evidence="6" id="KW-0472">Membrane</keyword>
<comment type="subcellular location">
    <subcellularLocation>
        <location evidence="1">Membrane</location>
        <topology evidence="1">Single-pass type II membrane protein</topology>
    </subcellularLocation>
</comment>
<evidence type="ECO:0000256" key="4">
    <source>
        <dbReference type="ARBA" id="ARBA00022968"/>
    </source>
</evidence>
<sequence length="475" mass="53878">MPLLTPTRALSGLAALLLLSLLWTLGFPHRYDTSALPIYSHDAPKEKPIGASLIPEPLVEDAGGEGHPPEEQEKGSSPSTADGGQKEDCKNVRGVDKVMVIVRTSKAQVGVALPTHLKTLLSCASNVRVFSDHSGKVDGFRVYDALDGITDETKSNHEEFLEYKKLQAIKNHRPDGEKAKALDKWKWLPMIYRTAVMAPGYHFYLFIEPDTIFSWTNLVQWLDRLDYRIPYYIGAPHTIDDKRFAQREPGVILSYGALRQYRTTYEERHVEEWESEVASSCCGDLVLATAMKHSRVEYYSSKGLTETDTPGKMEWTQKYWCMPVVSWHHLTFGENEAFADSQKEWTQKHGWETPYVHYNAFEQLIMPHLAETKDDWDNISSDTQLKALPDRRDENVGGLASAPTDSSTCQTACQNSDDCLQWKHREGECHLGKALRLGAKAPGKQKWTSGWILDRVNKVTGDWGKCERADWRFNQ</sequence>
<evidence type="ECO:0000256" key="2">
    <source>
        <dbReference type="ARBA" id="ARBA00006462"/>
    </source>
</evidence>
<comment type="similarity">
    <text evidence="2">Belongs to the glycosyltransferase 31 family. Beta3-Gal-T subfamily.</text>
</comment>
<dbReference type="AlphaFoldDB" id="A0A6A5VHW2"/>
<evidence type="ECO:0008006" key="11">
    <source>
        <dbReference type="Google" id="ProtNLM"/>
    </source>
</evidence>
<gene>
    <name evidence="9" type="ORF">BU23DRAFT_501272</name>
</gene>
<keyword evidence="4" id="KW-0735">Signal-anchor</keyword>
<dbReference type="EMBL" id="ML976665">
    <property type="protein sequence ID" value="KAF1976804.1"/>
    <property type="molecule type" value="Genomic_DNA"/>
</dbReference>
<evidence type="ECO:0000256" key="1">
    <source>
        <dbReference type="ARBA" id="ARBA00004606"/>
    </source>
</evidence>
<dbReference type="Proteomes" id="UP000800036">
    <property type="component" value="Unassembled WGS sequence"/>
</dbReference>
<dbReference type="Gene3D" id="3.90.550.50">
    <property type="match status" value="1"/>
</dbReference>
<keyword evidence="5" id="KW-1133">Transmembrane helix</keyword>
<organism evidence="9 10">
    <name type="scientific">Bimuria novae-zelandiae CBS 107.79</name>
    <dbReference type="NCBI Taxonomy" id="1447943"/>
    <lineage>
        <taxon>Eukaryota</taxon>
        <taxon>Fungi</taxon>
        <taxon>Dikarya</taxon>
        <taxon>Ascomycota</taxon>
        <taxon>Pezizomycotina</taxon>
        <taxon>Dothideomycetes</taxon>
        <taxon>Pleosporomycetidae</taxon>
        <taxon>Pleosporales</taxon>
        <taxon>Massarineae</taxon>
        <taxon>Didymosphaeriaceae</taxon>
        <taxon>Bimuria</taxon>
    </lineage>
</organism>
<evidence type="ECO:0000256" key="8">
    <source>
        <dbReference type="SAM" id="SignalP"/>
    </source>
</evidence>
<dbReference type="GO" id="GO:0016020">
    <property type="term" value="C:membrane"/>
    <property type="evidence" value="ECO:0007669"/>
    <property type="project" value="UniProtKB-SubCell"/>
</dbReference>
<accession>A0A6A5VHW2</accession>
<evidence type="ECO:0000256" key="3">
    <source>
        <dbReference type="ARBA" id="ARBA00022692"/>
    </source>
</evidence>
<dbReference type="InterPro" id="IPR026050">
    <property type="entry name" value="C1GALT1/C1GALT1_chp1"/>
</dbReference>
<name>A0A6A5VHW2_9PLEO</name>
<evidence type="ECO:0000256" key="7">
    <source>
        <dbReference type="SAM" id="MobiDB-lite"/>
    </source>
</evidence>
<feature type="region of interest" description="Disordered" evidence="7">
    <location>
        <begin position="57"/>
        <end position="89"/>
    </location>
</feature>
<evidence type="ECO:0000256" key="6">
    <source>
        <dbReference type="ARBA" id="ARBA00023136"/>
    </source>
</evidence>
<keyword evidence="10" id="KW-1185">Reference proteome</keyword>
<keyword evidence="3" id="KW-0812">Transmembrane</keyword>
<protein>
    <recommendedName>
        <fullName evidence="11">Glycosyltransferase family 31 protein</fullName>
    </recommendedName>
</protein>
<feature type="signal peptide" evidence="8">
    <location>
        <begin position="1"/>
        <end position="28"/>
    </location>
</feature>
<feature type="chain" id="PRO_5025422701" description="Glycosyltransferase family 31 protein" evidence="8">
    <location>
        <begin position="29"/>
        <end position="475"/>
    </location>
</feature>
<dbReference type="PANTHER" id="PTHR23033">
    <property type="entry name" value="BETA1,3-GALACTOSYLTRANSFERASE"/>
    <property type="match status" value="1"/>
</dbReference>
<evidence type="ECO:0000313" key="9">
    <source>
        <dbReference type="EMBL" id="KAF1976804.1"/>
    </source>
</evidence>
<evidence type="ECO:0000313" key="10">
    <source>
        <dbReference type="Proteomes" id="UP000800036"/>
    </source>
</evidence>
<keyword evidence="8" id="KW-0732">Signal</keyword>
<reference evidence="9" key="1">
    <citation type="journal article" date="2020" name="Stud. Mycol.">
        <title>101 Dothideomycetes genomes: a test case for predicting lifestyles and emergence of pathogens.</title>
        <authorList>
            <person name="Haridas S."/>
            <person name="Albert R."/>
            <person name="Binder M."/>
            <person name="Bloem J."/>
            <person name="Labutti K."/>
            <person name="Salamov A."/>
            <person name="Andreopoulos B."/>
            <person name="Baker S."/>
            <person name="Barry K."/>
            <person name="Bills G."/>
            <person name="Bluhm B."/>
            <person name="Cannon C."/>
            <person name="Castanera R."/>
            <person name="Culley D."/>
            <person name="Daum C."/>
            <person name="Ezra D."/>
            <person name="Gonzalez J."/>
            <person name="Henrissat B."/>
            <person name="Kuo A."/>
            <person name="Liang C."/>
            <person name="Lipzen A."/>
            <person name="Lutzoni F."/>
            <person name="Magnuson J."/>
            <person name="Mondo S."/>
            <person name="Nolan M."/>
            <person name="Ohm R."/>
            <person name="Pangilinan J."/>
            <person name="Park H.-J."/>
            <person name="Ramirez L."/>
            <person name="Alfaro M."/>
            <person name="Sun H."/>
            <person name="Tritt A."/>
            <person name="Yoshinaga Y."/>
            <person name="Zwiers L.-H."/>
            <person name="Turgeon B."/>
            <person name="Goodwin S."/>
            <person name="Spatafora J."/>
            <person name="Crous P."/>
            <person name="Grigoriev I."/>
        </authorList>
    </citation>
    <scope>NUCLEOTIDE SEQUENCE</scope>
    <source>
        <strain evidence="9">CBS 107.79</strain>
    </source>
</reference>
<dbReference type="PANTHER" id="PTHR23033:SF47">
    <property type="entry name" value="APPLE DOMAIN-CONTAINING PROTEIN-RELATED"/>
    <property type="match status" value="1"/>
</dbReference>
<evidence type="ECO:0000256" key="5">
    <source>
        <dbReference type="ARBA" id="ARBA00022989"/>
    </source>
</evidence>